<organism evidence="1 2">
    <name type="scientific">Paramecium octaurelia</name>
    <dbReference type="NCBI Taxonomy" id="43137"/>
    <lineage>
        <taxon>Eukaryota</taxon>
        <taxon>Sar</taxon>
        <taxon>Alveolata</taxon>
        <taxon>Ciliophora</taxon>
        <taxon>Intramacronucleata</taxon>
        <taxon>Oligohymenophorea</taxon>
        <taxon>Peniculida</taxon>
        <taxon>Parameciidae</taxon>
        <taxon>Paramecium</taxon>
    </lineage>
</organism>
<evidence type="ECO:0000313" key="1">
    <source>
        <dbReference type="EMBL" id="CAD8195410.1"/>
    </source>
</evidence>
<name>A0A8S1X3V1_PAROT</name>
<keyword evidence="2" id="KW-1185">Reference proteome</keyword>
<protein>
    <submittedName>
        <fullName evidence="1">Uncharacterized protein</fullName>
    </submittedName>
</protein>
<dbReference type="AlphaFoldDB" id="A0A8S1X3V1"/>
<gene>
    <name evidence="1" type="ORF">POCTA_138.1.T1090044</name>
</gene>
<accession>A0A8S1X3V1</accession>
<dbReference type="Proteomes" id="UP000683925">
    <property type="component" value="Unassembled WGS sequence"/>
</dbReference>
<proteinExistence type="predicted"/>
<sequence>MFFFIKNQILGVLSLTQSTSTSFKLLNNTQNQTFFMQSFFVENFILEFQNHFLFK</sequence>
<reference evidence="1" key="1">
    <citation type="submission" date="2021-01" db="EMBL/GenBank/DDBJ databases">
        <authorList>
            <consortium name="Genoscope - CEA"/>
            <person name="William W."/>
        </authorList>
    </citation>
    <scope>NUCLEOTIDE SEQUENCE</scope>
</reference>
<comment type="caution">
    <text evidence="1">The sequence shown here is derived from an EMBL/GenBank/DDBJ whole genome shotgun (WGS) entry which is preliminary data.</text>
</comment>
<dbReference type="EMBL" id="CAJJDP010000109">
    <property type="protein sequence ID" value="CAD8195410.1"/>
    <property type="molecule type" value="Genomic_DNA"/>
</dbReference>
<evidence type="ECO:0000313" key="2">
    <source>
        <dbReference type="Proteomes" id="UP000683925"/>
    </source>
</evidence>